<organism evidence="2 3">
    <name type="scientific">Mycobacterium phage Wamburgrxpress</name>
    <dbReference type="NCBI Taxonomy" id="2315617"/>
    <lineage>
        <taxon>Viruses</taxon>
        <taxon>Duplodnaviria</taxon>
        <taxon>Heunggongvirae</taxon>
        <taxon>Uroviricota</taxon>
        <taxon>Caudoviricetes</taxon>
        <taxon>Vilmaviridae</taxon>
        <taxon>Lclasvirinae</taxon>
        <taxon>Bronvirus</taxon>
        <taxon>Bronvirus joedirt</taxon>
        <taxon>Mycobacterium virus JoeDirt</taxon>
    </lineage>
</organism>
<reference evidence="2 3" key="1">
    <citation type="submission" date="2018-08" db="EMBL/GenBank/DDBJ databases">
        <authorList>
            <person name="Hellinger R.D."/>
            <person name="Sparks H.E."/>
            <person name="Pedulla M.L."/>
            <person name="Garlena R.A."/>
            <person name="Russell D.A."/>
            <person name="Pope W.H."/>
            <person name="Jacobs-Sera D."/>
            <person name="Hatfull G.F."/>
        </authorList>
    </citation>
    <scope>NUCLEOTIDE SEQUENCE [LARGE SCALE GENOMIC DNA]</scope>
</reference>
<dbReference type="Proteomes" id="UP000267267">
    <property type="component" value="Segment"/>
</dbReference>
<gene>
    <name evidence="2" type="primary">56</name>
    <name evidence="2" type="ORF">SEA_WAMBURGRXPRESS_57</name>
</gene>
<accession>A0A386KD92</accession>
<evidence type="ECO:0000256" key="1">
    <source>
        <dbReference type="SAM" id="MobiDB-lite"/>
    </source>
</evidence>
<name>A0A386KD92_9CAUD</name>
<dbReference type="EMBL" id="MH744425">
    <property type="protein sequence ID" value="AYD82236.1"/>
    <property type="molecule type" value="Genomic_DNA"/>
</dbReference>
<sequence length="63" mass="7150">MNKPVGTVMYRDLSAIAEGKFEVAVHTTKGWVCVDQDGPYPFTEPNPNSPWPWTQLERTDNRA</sequence>
<evidence type="ECO:0000313" key="2">
    <source>
        <dbReference type="EMBL" id="AYD82236.1"/>
    </source>
</evidence>
<protein>
    <submittedName>
        <fullName evidence="2">Uncharacterized protein</fullName>
    </submittedName>
</protein>
<proteinExistence type="predicted"/>
<evidence type="ECO:0000313" key="3">
    <source>
        <dbReference type="Proteomes" id="UP000267267"/>
    </source>
</evidence>
<feature type="region of interest" description="Disordered" evidence="1">
    <location>
        <begin position="42"/>
        <end position="63"/>
    </location>
</feature>